<reference evidence="2" key="1">
    <citation type="journal article" date="2011" name="Genome Res.">
        <title>Phylogeny-wide analysis of social amoeba genomes highlights ancient origins for complex intercellular communication.</title>
        <authorList>
            <person name="Heidel A.J."/>
            <person name="Lawal H.M."/>
            <person name="Felder M."/>
            <person name="Schilde C."/>
            <person name="Helps N.R."/>
            <person name="Tunggal B."/>
            <person name="Rivero F."/>
            <person name="John U."/>
            <person name="Schleicher M."/>
            <person name="Eichinger L."/>
            <person name="Platzer M."/>
            <person name="Noegel A.A."/>
            <person name="Schaap P."/>
            <person name="Gloeckner G."/>
        </authorList>
    </citation>
    <scope>NUCLEOTIDE SEQUENCE [LARGE SCALE GENOMIC DNA]</scope>
    <source>
        <strain evidence="2">SH3</strain>
    </source>
</reference>
<keyword evidence="2" id="KW-1185">Reference proteome</keyword>
<dbReference type="AlphaFoldDB" id="F4PXV6"/>
<evidence type="ECO:0000313" key="2">
    <source>
        <dbReference type="Proteomes" id="UP000007797"/>
    </source>
</evidence>
<proteinExistence type="predicted"/>
<dbReference type="EMBL" id="GL883014">
    <property type="protein sequence ID" value="EGG19616.1"/>
    <property type="molecule type" value="Genomic_DNA"/>
</dbReference>
<dbReference type="RefSeq" id="XP_004357910.1">
    <property type="nucleotide sequence ID" value="XM_004357853.1"/>
</dbReference>
<gene>
    <name evidence="1" type="ORF">DFA_00194</name>
</gene>
<name>F4PXV6_CACFS</name>
<evidence type="ECO:0000313" key="1">
    <source>
        <dbReference type="EMBL" id="EGG19616.1"/>
    </source>
</evidence>
<sequence>MTLQFLGRQKNKNDEKVKIDETLFRRVWNNKVLQRLICSKIKDYLSTKDRAALIRSGAASNIEMYKADITQFIRSNYGSLVAIFYCEFLTVDLFKLHFDTYCKETSISEVMDAFSHNNRHSRDTWLFRRVIDILKDRGIKPESMSTVNTWRHVIESNNVDLYNYVKSVLPMPTRESIKKDLVPRAAMPYSWNKTIYPLTGTDVLAELLQDLIDLDPTENWLECVDFSYLALMEKVDILETIAMYAMPCIPYLAKPYSQYSLGRQLNERTMMLVIQRKRIESIKCLYKSFKIPLSHKALMAAARTCDLPFIIALNNIEPAAGRLYTIFLLAISSKFNVYLHADDFRCENFREAFINHVKPLNYIHKRLQRQINNNYVDLRQWPRLDYQPTYIQQHFAMFQQQSSDDTNIPLLSFDDI</sequence>
<accession>F4PXV6</accession>
<dbReference type="Proteomes" id="UP000007797">
    <property type="component" value="Unassembled WGS sequence"/>
</dbReference>
<protein>
    <submittedName>
        <fullName evidence="1">Uncharacterized protein</fullName>
    </submittedName>
</protein>
<dbReference type="GeneID" id="14871755"/>
<dbReference type="KEGG" id="dfa:DFA_00194"/>
<organism evidence="1 2">
    <name type="scientific">Cavenderia fasciculata</name>
    <name type="common">Slime mold</name>
    <name type="synonym">Dictyostelium fasciculatum</name>
    <dbReference type="NCBI Taxonomy" id="261658"/>
    <lineage>
        <taxon>Eukaryota</taxon>
        <taxon>Amoebozoa</taxon>
        <taxon>Evosea</taxon>
        <taxon>Eumycetozoa</taxon>
        <taxon>Dictyostelia</taxon>
        <taxon>Acytosteliales</taxon>
        <taxon>Cavenderiaceae</taxon>
        <taxon>Cavenderia</taxon>
    </lineage>
</organism>